<protein>
    <recommendedName>
        <fullName evidence="2">EfeO-type cupredoxin-like domain-containing protein</fullName>
    </recommendedName>
</protein>
<feature type="compositionally biased region" description="Basic and acidic residues" evidence="1">
    <location>
        <begin position="76"/>
        <end position="90"/>
    </location>
</feature>
<sequence length="96" mass="10803">MLELRLVRHDSGDCTKEVVFPSLGIRKELPTGQPVTIDLPELKAGELRFECGMGDDQGHHRRRAEEVSSRGKRSLAHRERALRLEDRSTGEHGTST</sequence>
<reference evidence="3 4" key="1">
    <citation type="journal article" date="2007" name="Nat. Biotechnol.">
        <title>Complete genome sequence of the myxobacterium Sorangium cellulosum.</title>
        <authorList>
            <person name="Schneiker S."/>
            <person name="Perlova O."/>
            <person name="Kaiser O."/>
            <person name="Gerth K."/>
            <person name="Alici A."/>
            <person name="Altmeyer M.O."/>
            <person name="Bartels D."/>
            <person name="Bekel T."/>
            <person name="Beyer S."/>
            <person name="Bode E."/>
            <person name="Bode H.B."/>
            <person name="Bolten C.J."/>
            <person name="Choudhuri J.V."/>
            <person name="Doss S."/>
            <person name="Elnakady Y.A."/>
            <person name="Frank B."/>
            <person name="Gaigalat L."/>
            <person name="Goesmann A."/>
            <person name="Groeger C."/>
            <person name="Gross F."/>
            <person name="Jelsbak L."/>
            <person name="Jelsbak L."/>
            <person name="Kalinowski J."/>
            <person name="Kegler C."/>
            <person name="Knauber T."/>
            <person name="Konietzny S."/>
            <person name="Kopp M."/>
            <person name="Krause L."/>
            <person name="Krug D."/>
            <person name="Linke B."/>
            <person name="Mahmud T."/>
            <person name="Martinez-Arias R."/>
            <person name="McHardy A.C."/>
            <person name="Merai M."/>
            <person name="Meyer F."/>
            <person name="Mormann S."/>
            <person name="Munoz-Dorado J."/>
            <person name="Perez J."/>
            <person name="Pradella S."/>
            <person name="Rachid S."/>
            <person name="Raddatz G."/>
            <person name="Rosenau F."/>
            <person name="Rueckert C."/>
            <person name="Sasse F."/>
            <person name="Scharfe M."/>
            <person name="Schuster S.C."/>
            <person name="Suen G."/>
            <person name="Treuner-Lange A."/>
            <person name="Velicer G.J."/>
            <person name="Vorholter F.-J."/>
            <person name="Weissman K.J."/>
            <person name="Welch R.D."/>
            <person name="Wenzel S.C."/>
            <person name="Whitworth D.E."/>
            <person name="Wilhelm S."/>
            <person name="Wittmann C."/>
            <person name="Bloecker H."/>
            <person name="Puehler A."/>
            <person name="Mueller R."/>
        </authorList>
    </citation>
    <scope>NUCLEOTIDE SEQUENCE [LARGE SCALE GENOMIC DNA]</scope>
    <source>
        <strain evidence="4">So ce56</strain>
    </source>
</reference>
<feature type="region of interest" description="Disordered" evidence="1">
    <location>
        <begin position="53"/>
        <end position="96"/>
    </location>
</feature>
<feature type="domain" description="EfeO-type cupredoxin-like" evidence="2">
    <location>
        <begin position="3"/>
        <end position="58"/>
    </location>
</feature>
<gene>
    <name evidence="3" type="ordered locus">sce2302</name>
</gene>
<dbReference type="KEGG" id="scl:sce2302"/>
<dbReference type="eggNOG" id="COG4633">
    <property type="taxonomic scope" value="Bacteria"/>
</dbReference>
<dbReference type="EMBL" id="AM746676">
    <property type="protein sequence ID" value="CAN92461.1"/>
    <property type="molecule type" value="Genomic_DNA"/>
</dbReference>
<organism evidence="3 4">
    <name type="scientific">Sorangium cellulosum (strain So ce56)</name>
    <name type="common">Polyangium cellulosum (strain So ce56)</name>
    <dbReference type="NCBI Taxonomy" id="448385"/>
    <lineage>
        <taxon>Bacteria</taxon>
        <taxon>Pseudomonadati</taxon>
        <taxon>Myxococcota</taxon>
        <taxon>Polyangia</taxon>
        <taxon>Polyangiales</taxon>
        <taxon>Polyangiaceae</taxon>
        <taxon>Sorangium</taxon>
    </lineage>
</organism>
<evidence type="ECO:0000256" key="1">
    <source>
        <dbReference type="SAM" id="MobiDB-lite"/>
    </source>
</evidence>
<dbReference type="STRING" id="448385.sce2302"/>
<dbReference type="InterPro" id="IPR028096">
    <property type="entry name" value="EfeO_Cupredoxin"/>
</dbReference>
<dbReference type="HOGENOM" id="CLU_2358215_0_0_7"/>
<proteinExistence type="predicted"/>
<dbReference type="Gene3D" id="2.60.40.420">
    <property type="entry name" value="Cupredoxins - blue copper proteins"/>
    <property type="match status" value="1"/>
</dbReference>
<accession>A9G115</accession>
<dbReference type="RefSeq" id="WP_012234934.1">
    <property type="nucleotide sequence ID" value="NC_010162.1"/>
</dbReference>
<name>A9G115_SORC5</name>
<dbReference type="Pfam" id="PF13473">
    <property type="entry name" value="Cupredoxin_1"/>
    <property type="match status" value="1"/>
</dbReference>
<evidence type="ECO:0000313" key="4">
    <source>
        <dbReference type="Proteomes" id="UP000002139"/>
    </source>
</evidence>
<dbReference type="Proteomes" id="UP000002139">
    <property type="component" value="Chromosome"/>
</dbReference>
<dbReference type="AlphaFoldDB" id="A9G115"/>
<dbReference type="InterPro" id="IPR008972">
    <property type="entry name" value="Cupredoxin"/>
</dbReference>
<evidence type="ECO:0000313" key="3">
    <source>
        <dbReference type="EMBL" id="CAN92461.1"/>
    </source>
</evidence>
<dbReference type="OrthoDB" id="5502616at2"/>
<keyword evidence="4" id="KW-1185">Reference proteome</keyword>
<evidence type="ECO:0000259" key="2">
    <source>
        <dbReference type="Pfam" id="PF13473"/>
    </source>
</evidence>